<feature type="domain" description="RRM" evidence="5">
    <location>
        <begin position="13"/>
        <end position="86"/>
    </location>
</feature>
<dbReference type="SMART" id="SM00360">
    <property type="entry name" value="RRM"/>
    <property type="match status" value="1"/>
</dbReference>
<dbReference type="SUPFAM" id="SSF54928">
    <property type="entry name" value="RNA-binding domain, RBD"/>
    <property type="match status" value="1"/>
</dbReference>
<keyword evidence="2" id="KW-0694">RNA-binding</keyword>
<keyword evidence="1" id="KW-0863">Zinc-finger</keyword>
<feature type="domain" description="C3H1-type" evidence="6">
    <location>
        <begin position="88"/>
        <end position="117"/>
    </location>
</feature>
<name>F0WSA6_9STRA</name>
<evidence type="ECO:0000256" key="3">
    <source>
        <dbReference type="PROSITE-ProRule" id="PRU00723"/>
    </source>
</evidence>
<dbReference type="Gene3D" id="3.30.1370.50">
    <property type="entry name" value="R3H-like domain"/>
    <property type="match status" value="1"/>
</dbReference>
<dbReference type="PROSITE" id="PS50119">
    <property type="entry name" value="ZF_BBOX"/>
    <property type="match status" value="1"/>
</dbReference>
<dbReference type="Pfam" id="PF01424">
    <property type="entry name" value="R3H"/>
    <property type="match status" value="1"/>
</dbReference>
<dbReference type="CDD" id="cd00590">
    <property type="entry name" value="RRM_SF"/>
    <property type="match status" value="1"/>
</dbReference>
<evidence type="ECO:0000259" key="7">
    <source>
        <dbReference type="PROSITE" id="PS50119"/>
    </source>
</evidence>
<dbReference type="AlphaFoldDB" id="F0WSA6"/>
<feature type="compositionally biased region" description="Basic residues" evidence="4">
    <location>
        <begin position="364"/>
        <end position="376"/>
    </location>
</feature>
<dbReference type="GO" id="GO:0008270">
    <property type="term" value="F:zinc ion binding"/>
    <property type="evidence" value="ECO:0007669"/>
    <property type="project" value="UniProtKB-KW"/>
</dbReference>
<dbReference type="InterPro" id="IPR035979">
    <property type="entry name" value="RBD_domain_sf"/>
</dbReference>
<organism evidence="9">
    <name type="scientific">Albugo laibachii Nc14</name>
    <dbReference type="NCBI Taxonomy" id="890382"/>
    <lineage>
        <taxon>Eukaryota</taxon>
        <taxon>Sar</taxon>
        <taxon>Stramenopiles</taxon>
        <taxon>Oomycota</taxon>
        <taxon>Peronosporomycetes</taxon>
        <taxon>Albuginales</taxon>
        <taxon>Albuginaceae</taxon>
        <taxon>Albugo</taxon>
    </lineage>
</organism>
<feature type="zinc finger region" description="C3H1-type" evidence="3">
    <location>
        <begin position="88"/>
        <end position="117"/>
    </location>
</feature>
<sequence length="443" mass="49348">MTSSQWSSREVSHVVKIENVPSSITDRQISMAFRIYGPIVDIHNRSTANETAIVIFEQEQHALRAVQRTNRSIFYGRKIKTIYRKSVKTGRICANYRRGRCQLGSHCKYVAFIHTIATLTRILACRSLHQLPDGSFAPQSTASDTNSAASETKSLDKVSQCFECEKAIPHAVGVRCHSCQGDDKAAMYCVPCDLSIHSSCKAMQKHTRQYQMVSEQTFCNECQITTITPTIWCGNCEALYCSSCDSKAHQFKATRNHKRESLQAKTFEDPHKLKYVETTPKLALSSESESEIEEAPQVKEAPIVKKRQHVGTTPIHALSSESESEIEEAPIVKMAKQPKVSKNSTHAPVKRTSESESVVEGGPKAKKARNSSKSRLSKVSENSTHTLVKRMEAYHASSSTLPMHLSPSLNSFERLLAHDCAERLGLEHCSTGQGLDRHVVISK</sequence>
<dbReference type="SUPFAM" id="SSF82708">
    <property type="entry name" value="R3H domain"/>
    <property type="match status" value="1"/>
</dbReference>
<gene>
    <name evidence="9" type="primary">AlNc14C228G9245</name>
    <name evidence="9" type="ORF">ALNC14_103690</name>
</gene>
<dbReference type="CDD" id="cd02325">
    <property type="entry name" value="R3H"/>
    <property type="match status" value="1"/>
</dbReference>
<keyword evidence="3" id="KW-0479">Metal-binding</keyword>
<dbReference type="InterPro" id="IPR036867">
    <property type="entry name" value="R3H_dom_sf"/>
</dbReference>
<evidence type="ECO:0000313" key="9">
    <source>
        <dbReference type="EMBL" id="CCA24225.1"/>
    </source>
</evidence>
<evidence type="ECO:0000259" key="8">
    <source>
        <dbReference type="PROSITE" id="PS51061"/>
    </source>
</evidence>
<dbReference type="InterPro" id="IPR000571">
    <property type="entry name" value="Znf_CCCH"/>
</dbReference>
<reference evidence="9" key="1">
    <citation type="journal article" date="2011" name="PLoS Biol.">
        <title>Gene gain and loss during evolution of obligate parasitism in the white rust pathogen of Arabidopsis thaliana.</title>
        <authorList>
            <person name="Kemen E."/>
            <person name="Gardiner A."/>
            <person name="Schultz-Larsen T."/>
            <person name="Kemen A.C."/>
            <person name="Balmuth A.L."/>
            <person name="Robert-Seilaniantz A."/>
            <person name="Bailey K."/>
            <person name="Holub E."/>
            <person name="Studholme D.J."/>
            <person name="Maclean D."/>
            <person name="Jones J.D."/>
        </authorList>
    </citation>
    <scope>NUCLEOTIDE SEQUENCE</scope>
</reference>
<evidence type="ECO:0000256" key="4">
    <source>
        <dbReference type="SAM" id="MobiDB-lite"/>
    </source>
</evidence>
<protein>
    <submittedName>
        <fullName evidence="9">Uncharacterized protein AlNc14C228G9245</fullName>
    </submittedName>
</protein>
<keyword evidence="3" id="KW-0862">Zinc</keyword>
<dbReference type="SMART" id="SM00393">
    <property type="entry name" value="R3H"/>
    <property type="match status" value="1"/>
</dbReference>
<dbReference type="HOGENOM" id="CLU_618813_0_0_1"/>
<dbReference type="PROSITE" id="PS50102">
    <property type="entry name" value="RRM"/>
    <property type="match status" value="1"/>
</dbReference>
<dbReference type="InterPro" id="IPR001374">
    <property type="entry name" value="R3H_dom"/>
</dbReference>
<dbReference type="Gene3D" id="3.30.70.330">
    <property type="match status" value="1"/>
</dbReference>
<feature type="region of interest" description="Disordered" evidence="4">
    <location>
        <begin position="336"/>
        <end position="381"/>
    </location>
</feature>
<dbReference type="GO" id="GO:0003723">
    <property type="term" value="F:RNA binding"/>
    <property type="evidence" value="ECO:0007669"/>
    <property type="project" value="UniProtKB-UniRule"/>
</dbReference>
<dbReference type="Pfam" id="PF00076">
    <property type="entry name" value="RRM_1"/>
    <property type="match status" value="1"/>
</dbReference>
<dbReference type="PROSITE" id="PS51061">
    <property type="entry name" value="R3H"/>
    <property type="match status" value="1"/>
</dbReference>
<proteinExistence type="predicted"/>
<feature type="domain" description="B box-type" evidence="7">
    <location>
        <begin position="214"/>
        <end position="262"/>
    </location>
</feature>
<accession>F0WSA6</accession>
<evidence type="ECO:0000256" key="2">
    <source>
        <dbReference type="PROSITE-ProRule" id="PRU00176"/>
    </source>
</evidence>
<dbReference type="PROSITE" id="PS50103">
    <property type="entry name" value="ZF_C3H1"/>
    <property type="match status" value="1"/>
</dbReference>
<evidence type="ECO:0000259" key="6">
    <source>
        <dbReference type="PROSITE" id="PS50103"/>
    </source>
</evidence>
<dbReference type="Pfam" id="PF22586">
    <property type="entry name" value="ANCHR-like_BBOX"/>
    <property type="match status" value="1"/>
</dbReference>
<evidence type="ECO:0000256" key="1">
    <source>
        <dbReference type="PROSITE-ProRule" id="PRU00024"/>
    </source>
</evidence>
<dbReference type="InterPro" id="IPR012677">
    <property type="entry name" value="Nucleotide-bd_a/b_plait_sf"/>
</dbReference>
<dbReference type="InterPro" id="IPR000315">
    <property type="entry name" value="Znf_B-box"/>
</dbReference>
<evidence type="ECO:0000259" key="5">
    <source>
        <dbReference type="PROSITE" id="PS50102"/>
    </source>
</evidence>
<feature type="domain" description="R3H" evidence="8">
    <location>
        <begin position="381"/>
        <end position="443"/>
    </location>
</feature>
<dbReference type="InterPro" id="IPR000504">
    <property type="entry name" value="RRM_dom"/>
</dbReference>
<reference evidence="9" key="2">
    <citation type="submission" date="2011-02" db="EMBL/GenBank/DDBJ databases">
        <authorList>
            <person name="MacLean D."/>
        </authorList>
    </citation>
    <scope>NUCLEOTIDE SEQUENCE</scope>
</reference>
<dbReference type="EMBL" id="FR824273">
    <property type="protein sequence ID" value="CCA24225.1"/>
    <property type="molecule type" value="Genomic_DNA"/>
</dbReference>